<name>A0ABD0M687_9CAEN</name>
<comment type="caution">
    <text evidence="1">The sequence shown here is derived from an EMBL/GenBank/DDBJ whole genome shotgun (WGS) entry which is preliminary data.</text>
</comment>
<protein>
    <submittedName>
        <fullName evidence="1">Uncharacterized protein</fullName>
    </submittedName>
</protein>
<evidence type="ECO:0000313" key="1">
    <source>
        <dbReference type="EMBL" id="KAK7507470.1"/>
    </source>
</evidence>
<proteinExistence type="predicted"/>
<sequence>MVHACGLHSSVLRTVRVLKSAPSVCLYGEARTIYYCMCNIIRTFCVHADNLTLQPGWKENTELCKRCLLAVSHCHHLNKNSKRITLWDGRGEGGKNGLNKDPLPFIKRRLRKLVLSESGNGKKKRYNGARMTSNTADYTHCGQFCISEQGMCFHSGLSHLLLEFDSIRLNEDSQDSGNNNLALCDGLRRLV</sequence>
<keyword evidence="2" id="KW-1185">Reference proteome</keyword>
<organism evidence="1 2">
    <name type="scientific">Batillaria attramentaria</name>
    <dbReference type="NCBI Taxonomy" id="370345"/>
    <lineage>
        <taxon>Eukaryota</taxon>
        <taxon>Metazoa</taxon>
        <taxon>Spiralia</taxon>
        <taxon>Lophotrochozoa</taxon>
        <taxon>Mollusca</taxon>
        <taxon>Gastropoda</taxon>
        <taxon>Caenogastropoda</taxon>
        <taxon>Sorbeoconcha</taxon>
        <taxon>Cerithioidea</taxon>
        <taxon>Batillariidae</taxon>
        <taxon>Batillaria</taxon>
    </lineage>
</organism>
<gene>
    <name evidence="1" type="ORF">BaRGS_00001405</name>
</gene>
<reference evidence="1 2" key="1">
    <citation type="journal article" date="2023" name="Sci. Data">
        <title>Genome assembly of the Korean intertidal mud-creeper Batillaria attramentaria.</title>
        <authorList>
            <person name="Patra A.K."/>
            <person name="Ho P.T."/>
            <person name="Jun S."/>
            <person name="Lee S.J."/>
            <person name="Kim Y."/>
            <person name="Won Y.J."/>
        </authorList>
    </citation>
    <scope>NUCLEOTIDE SEQUENCE [LARGE SCALE GENOMIC DNA]</scope>
    <source>
        <strain evidence="1">Wonlab-2016</strain>
    </source>
</reference>
<accession>A0ABD0M687</accession>
<dbReference type="AlphaFoldDB" id="A0ABD0M687"/>
<evidence type="ECO:0000313" key="2">
    <source>
        <dbReference type="Proteomes" id="UP001519460"/>
    </source>
</evidence>
<dbReference type="EMBL" id="JACVVK020000004">
    <property type="protein sequence ID" value="KAK7507470.1"/>
    <property type="molecule type" value="Genomic_DNA"/>
</dbReference>
<dbReference type="Proteomes" id="UP001519460">
    <property type="component" value="Unassembled WGS sequence"/>
</dbReference>